<proteinExistence type="predicted"/>
<feature type="compositionally biased region" description="Basic and acidic residues" evidence="8">
    <location>
        <begin position="511"/>
        <end position="525"/>
    </location>
</feature>
<dbReference type="Gene3D" id="2.30.29.30">
    <property type="entry name" value="Pleckstrin-homology domain (PH domain)/Phosphotyrosine-binding domain (PTB)"/>
    <property type="match status" value="1"/>
</dbReference>
<evidence type="ECO:0000313" key="11">
    <source>
        <dbReference type="Proteomes" id="UP000000598"/>
    </source>
</evidence>
<sequence length="661" mass="71080">MSKRFAGSQMTREGLENGHSNNVSDDETPFDKPAVASESVMSTRKIAMPKRKMGGFTAGDKPNMFKVIKDDKKPQGTDLNEKLTALNVQFKNKINSTLESDPVADISFLFDKYKTYSQQLRSEAKTNGAANAPPTSSFTFGTTSANVEKPKNPFAFAKPSAAPSFALPSEVTKPTTTVTEERLQDKKEQIEINSDSDSEEEKPAVNVEGPKFVLAKKPTTSDPPFSFGGNKRKEPDSDSDSEIEIKGPQFTFNGTVSSSAFTLPKNDASRTEESEPAEKPTDNKPASIFGNSSQSKPTFPPSASAPSIEKNEGSKPALPAFGSNKADNGNSSSPFSFSFSNNKDLAKESENKKEEAKPASTFGTFSAPAPSADSKPSFSFSAPVQRTATENKDSSKPSFTFGAMGKENSNDEAKKPSFTFGTSTTSEKPAESSKPSFTFGKASTGSTPFTFGKQETDKKDEKKPTFTFGATAASTVPAFSFGANKSEEAPPQGESSGFKISLPFASSAPTSDKDTAKEVSEKNSEDASAEAQEEPSKTLNLSNGEENENLLFSQRAKLMIFNTETKAYDSRGVGELKVLQNKEDNTKARILCRSDGMGHILLNTSIIKSFSYEALDPNNENLVKCPAIKAEGGLDTYVVKVKQKADGRKLVQAIKDAQSPM</sequence>
<evidence type="ECO:0000259" key="9">
    <source>
        <dbReference type="PROSITE" id="PS50196"/>
    </source>
</evidence>
<evidence type="ECO:0000256" key="6">
    <source>
        <dbReference type="ARBA" id="ARBA00023132"/>
    </source>
</evidence>
<dbReference type="EMBL" id="CR382122">
    <property type="protein sequence ID" value="CAH02203.1"/>
    <property type="molecule type" value="Genomic_DNA"/>
</dbReference>
<keyword evidence="5" id="KW-0811">Translocation</keyword>
<dbReference type="Proteomes" id="UP000000598">
    <property type="component" value="Chromosome B"/>
</dbReference>
<dbReference type="InParanoid" id="Q6CW79"/>
<dbReference type="InterPro" id="IPR053074">
    <property type="entry name" value="NPC_Nucleoporin"/>
</dbReference>
<evidence type="ECO:0000256" key="1">
    <source>
        <dbReference type="ARBA" id="ARBA00004567"/>
    </source>
</evidence>
<keyword evidence="3" id="KW-0509">mRNA transport</keyword>
<feature type="compositionally biased region" description="Low complexity" evidence="8">
    <location>
        <begin position="152"/>
        <end position="178"/>
    </location>
</feature>
<dbReference type="InterPro" id="IPR011993">
    <property type="entry name" value="PH-like_dom_sf"/>
</dbReference>
<dbReference type="HOGENOM" id="CLU_018357_0_0_1"/>
<accession>Q6CW79</accession>
<dbReference type="SMART" id="SM00160">
    <property type="entry name" value="RanBD"/>
    <property type="match status" value="1"/>
</dbReference>
<dbReference type="OMA" id="SDGMGHI"/>
<dbReference type="GO" id="GO:0051028">
    <property type="term" value="P:mRNA transport"/>
    <property type="evidence" value="ECO:0007669"/>
    <property type="project" value="UniProtKB-KW"/>
</dbReference>
<feature type="compositionally biased region" description="Basic and acidic residues" evidence="8">
    <location>
        <begin position="454"/>
        <end position="464"/>
    </location>
</feature>
<dbReference type="PROSITE" id="PS50196">
    <property type="entry name" value="RANBD1"/>
    <property type="match status" value="1"/>
</dbReference>
<evidence type="ECO:0000256" key="8">
    <source>
        <dbReference type="SAM" id="MobiDB-lite"/>
    </source>
</evidence>
<dbReference type="InterPro" id="IPR015007">
    <property type="entry name" value="NUP2/50/61"/>
</dbReference>
<comment type="subcellular location">
    <subcellularLocation>
        <location evidence="1">Nucleus</location>
        <location evidence="1">Nuclear pore complex</location>
    </subcellularLocation>
</comment>
<dbReference type="KEGG" id="kla:KLLA0_B06138g"/>
<keyword evidence="2" id="KW-0813">Transport</keyword>
<feature type="region of interest" description="Disordered" evidence="8">
    <location>
        <begin position="1"/>
        <end position="63"/>
    </location>
</feature>
<evidence type="ECO:0000256" key="2">
    <source>
        <dbReference type="ARBA" id="ARBA00022448"/>
    </source>
</evidence>
<feature type="compositionally biased region" description="Basic and acidic residues" evidence="8">
    <location>
        <begin position="267"/>
        <end position="282"/>
    </location>
</feature>
<feature type="compositionally biased region" description="Low complexity" evidence="8">
    <location>
        <begin position="330"/>
        <end position="342"/>
    </location>
</feature>
<dbReference type="FunFam" id="2.30.29.30:FF:000623">
    <property type="entry name" value="Nucleoporin nup61"/>
    <property type="match status" value="1"/>
</dbReference>
<gene>
    <name evidence="10" type="ORF">KLLA0_B06138g</name>
</gene>
<keyword evidence="11" id="KW-1185">Reference proteome</keyword>
<keyword evidence="4" id="KW-0653">Protein transport</keyword>
<feature type="compositionally biased region" description="Basic and acidic residues" evidence="8">
    <location>
        <begin position="179"/>
        <end position="190"/>
    </location>
</feature>
<feature type="compositionally biased region" description="Polar residues" evidence="8">
    <location>
        <begin position="419"/>
        <end position="449"/>
    </location>
</feature>
<dbReference type="eggNOG" id="KOG0864">
    <property type="taxonomic scope" value="Eukaryota"/>
</dbReference>
<dbReference type="eggNOG" id="KOG4719">
    <property type="taxonomic scope" value="Eukaryota"/>
</dbReference>
<reference evidence="10 11" key="1">
    <citation type="journal article" date="2004" name="Nature">
        <title>Genome evolution in yeasts.</title>
        <authorList>
            <consortium name="Genolevures"/>
            <person name="Dujon B."/>
            <person name="Sherman D."/>
            <person name="Fischer G."/>
            <person name="Durrens P."/>
            <person name="Casaregola S."/>
            <person name="Lafontaine I."/>
            <person name="de Montigny J."/>
            <person name="Marck C."/>
            <person name="Neuveglise C."/>
            <person name="Talla E."/>
            <person name="Goffard N."/>
            <person name="Frangeul L."/>
            <person name="Aigle M."/>
            <person name="Anthouard V."/>
            <person name="Babour A."/>
            <person name="Barbe V."/>
            <person name="Barnay S."/>
            <person name="Blanchin S."/>
            <person name="Beckerich J.M."/>
            <person name="Beyne E."/>
            <person name="Bleykasten C."/>
            <person name="Boisrame A."/>
            <person name="Boyer J."/>
            <person name="Cattolico L."/>
            <person name="Confanioleri F."/>
            <person name="de Daruvar A."/>
            <person name="Despons L."/>
            <person name="Fabre E."/>
            <person name="Fairhead C."/>
            <person name="Ferry-Dumazet H."/>
            <person name="Groppi A."/>
            <person name="Hantraye F."/>
            <person name="Hennequin C."/>
            <person name="Jauniaux N."/>
            <person name="Joyet P."/>
            <person name="Kachouri R."/>
            <person name="Kerrest A."/>
            <person name="Koszul R."/>
            <person name="Lemaire M."/>
            <person name="Lesur I."/>
            <person name="Ma L."/>
            <person name="Muller H."/>
            <person name="Nicaud J.M."/>
            <person name="Nikolski M."/>
            <person name="Oztas S."/>
            <person name="Ozier-Kalogeropoulos O."/>
            <person name="Pellenz S."/>
            <person name="Potier S."/>
            <person name="Richard G.F."/>
            <person name="Straub M.L."/>
            <person name="Suleau A."/>
            <person name="Swennene D."/>
            <person name="Tekaia F."/>
            <person name="Wesolowski-Louvel M."/>
            <person name="Westhof E."/>
            <person name="Wirth B."/>
            <person name="Zeniou-Meyer M."/>
            <person name="Zivanovic I."/>
            <person name="Bolotin-Fukuhara M."/>
            <person name="Thierry A."/>
            <person name="Bouchier C."/>
            <person name="Caudron B."/>
            <person name="Scarpelli C."/>
            <person name="Gaillardin C."/>
            <person name="Weissenbach J."/>
            <person name="Wincker P."/>
            <person name="Souciet J.L."/>
        </authorList>
    </citation>
    <scope>NUCLEOTIDE SEQUENCE [LARGE SCALE GENOMIC DNA]</scope>
    <source>
        <strain evidence="11">ATCC 8585 / CBS 2359 / DSM 70799 / NBRC 1267 / NRRL Y-1140 / WM37</strain>
    </source>
</reference>
<evidence type="ECO:0000256" key="3">
    <source>
        <dbReference type="ARBA" id="ARBA00022816"/>
    </source>
</evidence>
<dbReference type="Pfam" id="PF00638">
    <property type="entry name" value="Ran_BP1"/>
    <property type="match status" value="1"/>
</dbReference>
<evidence type="ECO:0000256" key="5">
    <source>
        <dbReference type="ARBA" id="ARBA00023010"/>
    </source>
</evidence>
<dbReference type="STRING" id="284590.Q6CW79"/>
<feature type="domain" description="RanBD1" evidence="9">
    <location>
        <begin position="535"/>
        <end position="661"/>
    </location>
</feature>
<dbReference type="GO" id="GO:0005643">
    <property type="term" value="C:nuclear pore"/>
    <property type="evidence" value="ECO:0007669"/>
    <property type="project" value="UniProtKB-SubCell"/>
</dbReference>
<feature type="compositionally biased region" description="Polar residues" evidence="8">
    <location>
        <begin position="250"/>
        <end position="261"/>
    </location>
</feature>
<name>Q6CW79_KLULA</name>
<dbReference type="Pfam" id="PF08911">
    <property type="entry name" value="NUP50"/>
    <property type="match status" value="1"/>
</dbReference>
<feature type="region of interest" description="Disordered" evidence="8">
    <location>
        <begin position="481"/>
        <end position="546"/>
    </location>
</feature>
<feature type="compositionally biased region" description="Low complexity" evidence="8">
    <location>
        <begin position="135"/>
        <end position="144"/>
    </location>
</feature>
<protein>
    <submittedName>
        <fullName evidence="10">KLLA0B06138p</fullName>
    </submittedName>
</protein>
<dbReference type="FunCoup" id="Q6CW79">
    <property type="interactions" value="249"/>
</dbReference>
<evidence type="ECO:0000256" key="4">
    <source>
        <dbReference type="ARBA" id="ARBA00022927"/>
    </source>
</evidence>
<keyword evidence="7" id="KW-0539">Nucleus</keyword>
<dbReference type="PANTHER" id="PTHR38697:SF1">
    <property type="entry name" value="NUCLEAR PORE COMPLEX PROTEIN SIMILAR TO S. CEREVISIAE NUP2 (EUROFUNG)"/>
    <property type="match status" value="1"/>
</dbReference>
<feature type="compositionally biased region" description="Low complexity" evidence="8">
    <location>
        <begin position="365"/>
        <end position="383"/>
    </location>
</feature>
<evidence type="ECO:0000313" key="10">
    <source>
        <dbReference type="EMBL" id="CAH02203.1"/>
    </source>
</evidence>
<keyword evidence="6" id="KW-0906">Nuclear pore complex</keyword>
<dbReference type="PaxDb" id="284590-Q6CW79"/>
<organism evidence="10 11">
    <name type="scientific">Kluyveromyces lactis (strain ATCC 8585 / CBS 2359 / DSM 70799 / NBRC 1267 / NRRL Y-1140 / WM37)</name>
    <name type="common">Yeast</name>
    <name type="synonym">Candida sphaerica</name>
    <dbReference type="NCBI Taxonomy" id="284590"/>
    <lineage>
        <taxon>Eukaryota</taxon>
        <taxon>Fungi</taxon>
        <taxon>Dikarya</taxon>
        <taxon>Ascomycota</taxon>
        <taxon>Saccharomycotina</taxon>
        <taxon>Saccharomycetes</taxon>
        <taxon>Saccharomycetales</taxon>
        <taxon>Saccharomycetaceae</taxon>
        <taxon>Kluyveromyces</taxon>
    </lineage>
</organism>
<feature type="compositionally biased region" description="Basic and acidic residues" evidence="8">
    <location>
        <begin position="344"/>
        <end position="357"/>
    </location>
</feature>
<dbReference type="SUPFAM" id="SSF50729">
    <property type="entry name" value="PH domain-like"/>
    <property type="match status" value="1"/>
</dbReference>
<dbReference type="PANTHER" id="PTHR38697">
    <property type="entry name" value="NUCLEAR PORE COMPLEX PROTEIN SIMILAR TO S. CEREVISIAE NUP2 (EUROFUNG)"/>
    <property type="match status" value="1"/>
</dbReference>
<feature type="region of interest" description="Disordered" evidence="8">
    <location>
        <begin position="121"/>
        <end position="469"/>
    </location>
</feature>
<dbReference type="GO" id="GO:0015031">
    <property type="term" value="P:protein transport"/>
    <property type="evidence" value="ECO:0007669"/>
    <property type="project" value="UniProtKB-KW"/>
</dbReference>
<evidence type="ECO:0000256" key="7">
    <source>
        <dbReference type="ARBA" id="ARBA00023242"/>
    </source>
</evidence>
<dbReference type="InterPro" id="IPR000156">
    <property type="entry name" value="Ran_bind_dom"/>
</dbReference>
<dbReference type="AlphaFoldDB" id="Q6CW79"/>